<dbReference type="AlphaFoldDB" id="A0A059FWW5"/>
<dbReference type="GO" id="GO:0004540">
    <property type="term" value="F:RNA nuclease activity"/>
    <property type="evidence" value="ECO:0007669"/>
    <property type="project" value="InterPro"/>
</dbReference>
<dbReference type="RefSeq" id="WP_035591152.1">
    <property type="nucleotide sequence ID" value="NZ_ARYI01000005.1"/>
</dbReference>
<dbReference type="EMBL" id="ARYI01000005">
    <property type="protein sequence ID" value="KCZ94953.1"/>
    <property type="molecule type" value="Genomic_DNA"/>
</dbReference>
<dbReference type="Pfam" id="PF01936">
    <property type="entry name" value="NYN"/>
    <property type="match status" value="1"/>
</dbReference>
<reference evidence="3 4" key="1">
    <citation type="submission" date="2013-04" db="EMBL/GenBank/DDBJ databases">
        <title>Hyphomonas hirschiana VP5 Genome Sequencing.</title>
        <authorList>
            <person name="Lai Q."/>
            <person name="Shao Z."/>
        </authorList>
    </citation>
    <scope>NUCLEOTIDE SEQUENCE [LARGE SCALE GENOMIC DNA]</scope>
    <source>
        <strain evidence="3 4">VP5</strain>
    </source>
</reference>
<accession>A0A059FWW5</accession>
<evidence type="ECO:0000259" key="2">
    <source>
        <dbReference type="Pfam" id="PF01936"/>
    </source>
</evidence>
<comment type="caution">
    <text evidence="3">The sequence shown here is derived from an EMBL/GenBank/DDBJ whole genome shotgun (WGS) entry which is preliminary data.</text>
</comment>
<keyword evidence="4" id="KW-1185">Reference proteome</keyword>
<evidence type="ECO:0000313" key="4">
    <source>
        <dbReference type="Proteomes" id="UP000025061"/>
    </source>
</evidence>
<feature type="region of interest" description="Disordered" evidence="1">
    <location>
        <begin position="299"/>
        <end position="389"/>
    </location>
</feature>
<feature type="compositionally biased region" description="Acidic residues" evidence="1">
    <location>
        <begin position="347"/>
        <end position="382"/>
    </location>
</feature>
<feature type="compositionally biased region" description="Basic and acidic residues" evidence="1">
    <location>
        <begin position="324"/>
        <end position="333"/>
    </location>
</feature>
<organism evidence="3 4">
    <name type="scientific">Hyphomonas hirschiana VP5</name>
    <dbReference type="NCBI Taxonomy" id="1280951"/>
    <lineage>
        <taxon>Bacteria</taxon>
        <taxon>Pseudomonadati</taxon>
        <taxon>Pseudomonadota</taxon>
        <taxon>Alphaproteobacteria</taxon>
        <taxon>Hyphomonadales</taxon>
        <taxon>Hyphomonadaceae</taxon>
        <taxon>Hyphomonas</taxon>
    </lineage>
</organism>
<gene>
    <name evidence="3" type="ORF">HHI_06887</name>
</gene>
<dbReference type="OrthoDB" id="9783963at2"/>
<feature type="domain" description="NYN" evidence="2">
    <location>
        <begin position="7"/>
        <end position="147"/>
    </location>
</feature>
<evidence type="ECO:0000313" key="3">
    <source>
        <dbReference type="EMBL" id="KCZ94953.1"/>
    </source>
</evidence>
<name>A0A059FWW5_9PROT</name>
<protein>
    <recommendedName>
        <fullName evidence="2">NYN domain-containing protein</fullName>
    </recommendedName>
</protein>
<dbReference type="Proteomes" id="UP000025061">
    <property type="component" value="Unassembled WGS sequence"/>
</dbReference>
<dbReference type="Gene3D" id="3.40.50.1010">
    <property type="entry name" value="5'-nuclease"/>
    <property type="match status" value="1"/>
</dbReference>
<evidence type="ECO:0000256" key="1">
    <source>
        <dbReference type="SAM" id="MobiDB-lite"/>
    </source>
</evidence>
<sequence length="389" mass="43794">MSRVKSVLLVDFDNIYGATSEEVVSGLSNWLLWLEDGAFSVKNRRRRFIDKRVYWNLQFDKYRPEFERAGFSAFNCRALAKRKISAGKSSADIVLTMDAIEIALVNEDVEEVVILTTDSDFVPVVNRVQAGELRVVTCGKETDPTYDLFNQYADAVMHVGALKAAFNYERAKRKWYRFRSPPPVIAPLTLQKERRSALMGRVRSALATSETPKDGPPPEVMRAVSLIKEVGERMPDQPLSKTRIVRALSVIQEFSPTYQAGLRPWFGHKNFAAMMRRLSQIQPAIEVTTVGKNKVETIWREPAELPPARARAPEPEPEAEEEPELRLLPRERTPLALLAEAAKDADLPEPADEMEIEADYEAQDEAEDGAADEVDEDEDAEAEVANSRA</sequence>
<dbReference type="InterPro" id="IPR021139">
    <property type="entry name" value="NYN"/>
</dbReference>
<proteinExistence type="predicted"/>
<dbReference type="PATRIC" id="fig|1280951.3.peg.1393"/>